<dbReference type="Proteomes" id="UP000288227">
    <property type="component" value="Unassembled WGS sequence"/>
</dbReference>
<reference evidence="2 3" key="1">
    <citation type="submission" date="2018-11" db="EMBL/GenBank/DDBJ databases">
        <title>Chryseotalea sanarue gen. nov., sp., nov., a member of the family Cytophagaceae, isolated from a brackish lake in Hamamatsu Japan.</title>
        <authorList>
            <person name="Maejima Y."/>
            <person name="Iino T."/>
            <person name="Muraguchi Y."/>
            <person name="Fukuda K."/>
            <person name="Ohkuma M."/>
            <person name="Moriuchi R."/>
            <person name="Dohra H."/>
            <person name="Kimbara K."/>
            <person name="Shintani M."/>
        </authorList>
    </citation>
    <scope>NUCLEOTIDE SEQUENCE [LARGE SCALE GENOMIC DNA]</scope>
    <source>
        <strain evidence="2 3">Ys</strain>
    </source>
</reference>
<name>A0A401U923_9BACT</name>
<dbReference type="InterPro" id="IPR024072">
    <property type="entry name" value="DHFR-like_dom_sf"/>
</dbReference>
<organism evidence="2 3">
    <name type="scientific">Chryseotalea sanaruensis</name>
    <dbReference type="NCBI Taxonomy" id="2482724"/>
    <lineage>
        <taxon>Bacteria</taxon>
        <taxon>Pseudomonadati</taxon>
        <taxon>Bacteroidota</taxon>
        <taxon>Cytophagia</taxon>
        <taxon>Cytophagales</taxon>
        <taxon>Chryseotaleaceae</taxon>
        <taxon>Chryseotalea</taxon>
    </lineage>
</organism>
<dbReference type="RefSeq" id="WP_127122069.1">
    <property type="nucleotide sequence ID" value="NZ_BHXQ01000003.1"/>
</dbReference>
<dbReference type="AlphaFoldDB" id="A0A401U923"/>
<dbReference type="EMBL" id="BHXQ01000003">
    <property type="protein sequence ID" value="GCC51403.1"/>
    <property type="molecule type" value="Genomic_DNA"/>
</dbReference>
<protein>
    <submittedName>
        <fullName evidence="2">Dihydrofolate reductase</fullName>
    </submittedName>
</protein>
<dbReference type="Pfam" id="PF01872">
    <property type="entry name" value="RibD_C"/>
    <property type="match status" value="1"/>
</dbReference>
<dbReference type="InterPro" id="IPR002734">
    <property type="entry name" value="RibDG_C"/>
</dbReference>
<comment type="caution">
    <text evidence="2">The sequence shown here is derived from an EMBL/GenBank/DDBJ whole genome shotgun (WGS) entry which is preliminary data.</text>
</comment>
<dbReference type="OrthoDB" id="195113at2"/>
<keyword evidence="3" id="KW-1185">Reference proteome</keyword>
<evidence type="ECO:0000313" key="3">
    <source>
        <dbReference type="Proteomes" id="UP000288227"/>
    </source>
</evidence>
<dbReference type="PANTHER" id="PTHR38011">
    <property type="entry name" value="DIHYDROFOLATE REDUCTASE FAMILY PROTEIN (AFU_ORTHOLOGUE AFUA_8G06820)"/>
    <property type="match status" value="1"/>
</dbReference>
<accession>A0A401U923</accession>
<dbReference type="Gene3D" id="3.40.430.10">
    <property type="entry name" value="Dihydrofolate Reductase, subunit A"/>
    <property type="match status" value="1"/>
</dbReference>
<dbReference type="GO" id="GO:0009231">
    <property type="term" value="P:riboflavin biosynthetic process"/>
    <property type="evidence" value="ECO:0007669"/>
    <property type="project" value="InterPro"/>
</dbReference>
<evidence type="ECO:0000259" key="1">
    <source>
        <dbReference type="Pfam" id="PF01872"/>
    </source>
</evidence>
<proteinExistence type="predicted"/>
<dbReference type="SUPFAM" id="SSF53597">
    <property type="entry name" value="Dihydrofolate reductase-like"/>
    <property type="match status" value="1"/>
</dbReference>
<dbReference type="GO" id="GO:0008703">
    <property type="term" value="F:5-amino-6-(5-phosphoribosylamino)uracil reductase activity"/>
    <property type="evidence" value="ECO:0007669"/>
    <property type="project" value="InterPro"/>
</dbReference>
<evidence type="ECO:0000313" key="2">
    <source>
        <dbReference type="EMBL" id="GCC51403.1"/>
    </source>
</evidence>
<feature type="domain" description="Bacterial bifunctional deaminase-reductase C-terminal" evidence="1">
    <location>
        <begin position="2"/>
        <end position="162"/>
    </location>
</feature>
<dbReference type="PANTHER" id="PTHR38011:SF11">
    <property type="entry name" value="2,5-DIAMINO-6-RIBOSYLAMINO-4(3H)-PYRIMIDINONE 5'-PHOSPHATE REDUCTASE"/>
    <property type="match status" value="1"/>
</dbReference>
<gene>
    <name evidence="2" type="ORF">SanaruYs_16280</name>
</gene>
<sequence length="169" mass="19515">MRKIILQLAVSLDGFIEGTNGEYDWCFTDQDYGMQDFLANIDTILYGRKSYELLLKTGDTSFQKFRTIVCSKCKDLSFNDVEIWPDDLSARLSNLKQTPGKDIWFFGGAELLTAFLENDWVDEFRLAVHPVVLGAGKPLFQDLSKRKYLRLTHVQRYPTGLVMLHYEKS</sequence>
<dbReference type="InterPro" id="IPR050765">
    <property type="entry name" value="Riboflavin_Biosynth_HTPR"/>
</dbReference>